<evidence type="ECO:0000256" key="1">
    <source>
        <dbReference type="ARBA" id="ARBA00004948"/>
    </source>
</evidence>
<comment type="pathway">
    <text evidence="1">Cofactor biosynthesis; thiamine diphosphate biosynthesis.</text>
</comment>
<keyword evidence="2" id="KW-0784">Thiamine biosynthesis</keyword>
<dbReference type="GO" id="GO:0009228">
    <property type="term" value="P:thiamine biosynthetic process"/>
    <property type="evidence" value="ECO:0007669"/>
    <property type="project" value="UniProtKB-KW"/>
</dbReference>
<dbReference type="EMBL" id="JACHIU010000001">
    <property type="protein sequence ID" value="MBB6474591.1"/>
    <property type="molecule type" value="Genomic_DNA"/>
</dbReference>
<reference evidence="8 9" key="1">
    <citation type="submission" date="2020-08" db="EMBL/GenBank/DDBJ databases">
        <title>Sequencing the genomes of 1000 actinobacteria strains.</title>
        <authorList>
            <person name="Klenk H.-P."/>
        </authorList>
    </citation>
    <scope>NUCLEOTIDE SEQUENCE [LARGE SCALE GENOMIC DNA]</scope>
    <source>
        <strain evidence="8 9">DSM 44936</strain>
    </source>
</reference>
<feature type="domain" description="FAD dependent oxidoreductase" evidence="7">
    <location>
        <begin position="28"/>
        <end position="376"/>
    </location>
</feature>
<dbReference type="EC" id="1.4.3.19" evidence="5"/>
<dbReference type="GO" id="GO:0009229">
    <property type="term" value="P:thiamine diphosphate biosynthetic process"/>
    <property type="evidence" value="ECO:0007669"/>
    <property type="project" value="UniProtKB-UniPathway"/>
</dbReference>
<dbReference type="PANTHER" id="PTHR13847:SF289">
    <property type="entry name" value="GLYCINE OXIDASE"/>
    <property type="match status" value="1"/>
</dbReference>
<dbReference type="Pfam" id="PF01266">
    <property type="entry name" value="DAO"/>
    <property type="match status" value="1"/>
</dbReference>
<proteinExistence type="predicted"/>
<comment type="catalytic activity">
    <reaction evidence="4">
        <text>glycine + O2 + H2O = glyoxylate + H2O2 + NH4(+)</text>
        <dbReference type="Rhea" id="RHEA:11532"/>
        <dbReference type="ChEBI" id="CHEBI:15377"/>
        <dbReference type="ChEBI" id="CHEBI:15379"/>
        <dbReference type="ChEBI" id="CHEBI:16240"/>
        <dbReference type="ChEBI" id="CHEBI:28938"/>
        <dbReference type="ChEBI" id="CHEBI:36655"/>
        <dbReference type="ChEBI" id="CHEBI:57305"/>
        <dbReference type="EC" id="1.4.3.19"/>
    </reaction>
</comment>
<evidence type="ECO:0000313" key="9">
    <source>
        <dbReference type="Proteomes" id="UP000555564"/>
    </source>
</evidence>
<dbReference type="Gene3D" id="3.30.9.10">
    <property type="entry name" value="D-Amino Acid Oxidase, subunit A, domain 2"/>
    <property type="match status" value="1"/>
</dbReference>
<protein>
    <recommendedName>
        <fullName evidence="5">glycine oxidase</fullName>
        <ecNumber evidence="5">1.4.3.19</ecNumber>
    </recommendedName>
</protein>
<evidence type="ECO:0000256" key="6">
    <source>
        <dbReference type="SAM" id="MobiDB-lite"/>
    </source>
</evidence>
<dbReference type="Gene3D" id="3.50.50.60">
    <property type="entry name" value="FAD/NAD(P)-binding domain"/>
    <property type="match status" value="1"/>
</dbReference>
<dbReference type="InterPro" id="IPR012727">
    <property type="entry name" value="Gly_oxidase_ThiO"/>
</dbReference>
<accession>A0A7X0M955</accession>
<evidence type="ECO:0000256" key="3">
    <source>
        <dbReference type="ARBA" id="ARBA00023002"/>
    </source>
</evidence>
<dbReference type="Proteomes" id="UP000555564">
    <property type="component" value="Unassembled WGS sequence"/>
</dbReference>
<evidence type="ECO:0000256" key="4">
    <source>
        <dbReference type="ARBA" id="ARBA00049872"/>
    </source>
</evidence>
<feature type="region of interest" description="Disordered" evidence="6">
    <location>
        <begin position="379"/>
        <end position="407"/>
    </location>
</feature>
<evidence type="ECO:0000259" key="7">
    <source>
        <dbReference type="Pfam" id="PF01266"/>
    </source>
</evidence>
<dbReference type="GO" id="GO:0043799">
    <property type="term" value="F:glycine oxidase activity"/>
    <property type="evidence" value="ECO:0007669"/>
    <property type="project" value="UniProtKB-EC"/>
</dbReference>
<dbReference type="SUPFAM" id="SSF54373">
    <property type="entry name" value="FAD-linked reductases, C-terminal domain"/>
    <property type="match status" value="1"/>
</dbReference>
<dbReference type="GO" id="GO:0050660">
    <property type="term" value="F:flavin adenine dinucleotide binding"/>
    <property type="evidence" value="ECO:0007669"/>
    <property type="project" value="InterPro"/>
</dbReference>
<evidence type="ECO:0000313" key="8">
    <source>
        <dbReference type="EMBL" id="MBB6474591.1"/>
    </source>
</evidence>
<comment type="caution">
    <text evidence="8">The sequence shown here is derived from an EMBL/GenBank/DDBJ whole genome shotgun (WGS) entry which is preliminary data.</text>
</comment>
<dbReference type="GO" id="GO:0005737">
    <property type="term" value="C:cytoplasm"/>
    <property type="evidence" value="ECO:0007669"/>
    <property type="project" value="TreeGrafter"/>
</dbReference>
<keyword evidence="9" id="KW-1185">Reference proteome</keyword>
<sequence length="407" mass="41388">MPAKGAEIHVNLPHGDPATASPLTRPADVCVVGGGVIGLSIAWRAAALGLSVTVADPSPASGATHAAAGMLAPVSEVTYTEEPLLRLGLASLARWPAFAAELTEDSGVDVDHRADGTLAVAFGADDLAALGELADFMAKLSLPAERLTGRECRRLEPMLAPGVRGGVLAADDAWVDPRRVAEALLAAAGRRGVRLVREQVSAVVVDGDAATGVRLAGGGTIAAGQVVLANGAWAGTLDGLPAGVLPPVRPVKGQIMRLRGAPGFLGHCVRGVVHGSSAYLVPRRDGEVVLGASQEEMGFDTRVTAGGLYELLRDARELVPGVTELEVTGTVAGLRPGTPDNIPVIGRASLPGLLFATGHHRGGVLLAPLTADHVAAELTGGHPGDDPPVGRICSPARFTGRPAHGDD</sequence>
<organism evidence="8 9">
    <name type="scientific">Sphaerisporangium rubeum</name>
    <dbReference type="NCBI Taxonomy" id="321317"/>
    <lineage>
        <taxon>Bacteria</taxon>
        <taxon>Bacillati</taxon>
        <taxon>Actinomycetota</taxon>
        <taxon>Actinomycetes</taxon>
        <taxon>Streptosporangiales</taxon>
        <taxon>Streptosporangiaceae</taxon>
        <taxon>Sphaerisporangium</taxon>
    </lineage>
</organism>
<dbReference type="RefSeq" id="WP_184983231.1">
    <property type="nucleotide sequence ID" value="NZ_BAAALO010000066.1"/>
</dbReference>
<dbReference type="InterPro" id="IPR006076">
    <property type="entry name" value="FAD-dep_OxRdtase"/>
</dbReference>
<keyword evidence="3 8" id="KW-0560">Oxidoreductase</keyword>
<dbReference type="AlphaFoldDB" id="A0A7X0M955"/>
<dbReference type="SUPFAM" id="SSF51905">
    <property type="entry name" value="FAD/NAD(P)-binding domain"/>
    <property type="match status" value="1"/>
</dbReference>
<name>A0A7X0M955_9ACTN</name>
<dbReference type="UniPathway" id="UPA00060"/>
<gene>
    <name evidence="8" type="ORF">BJ992_004022</name>
</gene>
<evidence type="ECO:0000256" key="2">
    <source>
        <dbReference type="ARBA" id="ARBA00022977"/>
    </source>
</evidence>
<dbReference type="PANTHER" id="PTHR13847">
    <property type="entry name" value="SARCOSINE DEHYDROGENASE-RELATED"/>
    <property type="match status" value="1"/>
</dbReference>
<dbReference type="InterPro" id="IPR036188">
    <property type="entry name" value="FAD/NAD-bd_sf"/>
</dbReference>
<evidence type="ECO:0000256" key="5">
    <source>
        <dbReference type="ARBA" id="ARBA00050018"/>
    </source>
</evidence>
<dbReference type="NCBIfam" id="TIGR02352">
    <property type="entry name" value="thiamin_ThiO"/>
    <property type="match status" value="1"/>
</dbReference>